<evidence type="ECO:0000256" key="1">
    <source>
        <dbReference type="SAM" id="Phobius"/>
    </source>
</evidence>
<dbReference type="Proteomes" id="UP000029868">
    <property type="component" value="Unassembled WGS sequence"/>
</dbReference>
<sequence length="122" mass="13686">MEFILEYWFTLIIVTTILVIIWKSGLQNSEGENKTISILLTALVFIPPWLLTAEEPVPTVIYAVSLGCICLLAYFKTSMCIFFEGLVGVSNTFFYPPSKKWLLALGGILVSVPPIQYYMGLL</sequence>
<evidence type="ECO:0000313" key="2">
    <source>
        <dbReference type="EMBL" id="KGJ87811.1"/>
    </source>
</evidence>
<keyword evidence="1" id="KW-0472">Membrane</keyword>
<feature type="transmembrane region" description="Helical" evidence="1">
    <location>
        <begin position="59"/>
        <end position="89"/>
    </location>
</feature>
<comment type="caution">
    <text evidence="2">The sequence shown here is derived from an EMBL/GenBank/DDBJ whole genome shotgun (WGS) entry which is preliminary data.</text>
</comment>
<dbReference type="EMBL" id="JQEC01000071">
    <property type="protein sequence ID" value="KGJ87811.1"/>
    <property type="molecule type" value="Genomic_DNA"/>
</dbReference>
<feature type="transmembrane region" description="Helical" evidence="1">
    <location>
        <begin position="36"/>
        <end position="53"/>
    </location>
</feature>
<organism evidence="2 3">
    <name type="scientific">Colwellia psychrerythraea</name>
    <name type="common">Vibrio psychroerythus</name>
    <dbReference type="NCBI Taxonomy" id="28229"/>
    <lineage>
        <taxon>Bacteria</taxon>
        <taxon>Pseudomonadati</taxon>
        <taxon>Pseudomonadota</taxon>
        <taxon>Gammaproteobacteria</taxon>
        <taxon>Alteromonadales</taxon>
        <taxon>Colwelliaceae</taxon>
        <taxon>Colwellia</taxon>
    </lineage>
</organism>
<dbReference type="AlphaFoldDB" id="A0A099KBS4"/>
<reference evidence="2 3" key="1">
    <citation type="submission" date="2014-08" db="EMBL/GenBank/DDBJ databases">
        <title>Genomic and Phenotypic Diversity of Colwellia psychrerythraea strains from Disparate Marine Basins.</title>
        <authorList>
            <person name="Techtmann S.M."/>
            <person name="Stelling S.C."/>
            <person name="Utturkar S.M."/>
            <person name="Alshibli N."/>
            <person name="Harris A."/>
            <person name="Brown S.D."/>
            <person name="Hazen T.C."/>
        </authorList>
    </citation>
    <scope>NUCLEOTIDE SEQUENCE [LARGE SCALE GENOMIC DNA]</scope>
    <source>
        <strain evidence="2 3">GAB14E</strain>
    </source>
</reference>
<feature type="transmembrane region" description="Helical" evidence="1">
    <location>
        <begin position="6"/>
        <end position="24"/>
    </location>
</feature>
<accession>A0A099KBS4</accession>
<keyword evidence="1" id="KW-1133">Transmembrane helix</keyword>
<gene>
    <name evidence="2" type="ORF">GAB14E_4489</name>
</gene>
<evidence type="ECO:0000313" key="3">
    <source>
        <dbReference type="Proteomes" id="UP000029868"/>
    </source>
</evidence>
<keyword evidence="1" id="KW-0812">Transmembrane</keyword>
<feature type="transmembrane region" description="Helical" evidence="1">
    <location>
        <begin position="101"/>
        <end position="119"/>
    </location>
</feature>
<name>A0A099KBS4_COLPS</name>
<proteinExistence type="predicted"/>
<dbReference type="RefSeq" id="WP_033084383.1">
    <property type="nucleotide sequence ID" value="NZ_JQEC01000071.1"/>
</dbReference>
<protein>
    <submittedName>
        <fullName evidence="2">Uncharacterized protein</fullName>
    </submittedName>
</protein>